<evidence type="ECO:0000256" key="3">
    <source>
        <dbReference type="SAM" id="SignalP"/>
    </source>
</evidence>
<feature type="chain" id="PRO_5002817404" description="CN hydrolase domain-containing protein" evidence="3">
    <location>
        <begin position="21"/>
        <end position="572"/>
    </location>
</feature>
<evidence type="ECO:0000313" key="6">
    <source>
        <dbReference type="Proteomes" id="UP000008792"/>
    </source>
</evidence>
<name>B4M863_DROVI</name>
<keyword evidence="3" id="KW-0732">Signal</keyword>
<dbReference type="Gene3D" id="3.60.110.10">
    <property type="entry name" value="Carbon-nitrogen hydrolase"/>
    <property type="match status" value="1"/>
</dbReference>
<dbReference type="KEGG" id="dvi:6633659"/>
<dbReference type="eggNOG" id="KOG0806">
    <property type="taxonomic scope" value="Eukaryota"/>
</dbReference>
<dbReference type="STRING" id="7244.B4M863"/>
<dbReference type="AlphaFoldDB" id="B4M863"/>
<evidence type="ECO:0000256" key="1">
    <source>
        <dbReference type="ARBA" id="ARBA00008225"/>
    </source>
</evidence>
<accession>B4M863</accession>
<dbReference type="Pfam" id="PF00795">
    <property type="entry name" value="CN_hydrolase"/>
    <property type="match status" value="1"/>
</dbReference>
<dbReference type="SUPFAM" id="SSF56317">
    <property type="entry name" value="Carbon-nitrogen hydrolase"/>
    <property type="match status" value="1"/>
</dbReference>
<dbReference type="EMBL" id="CH940653">
    <property type="protein sequence ID" value="EDW62339.1"/>
    <property type="molecule type" value="Genomic_DNA"/>
</dbReference>
<dbReference type="InterPro" id="IPR043957">
    <property type="entry name" value="Vanin_C"/>
</dbReference>
<feature type="domain" description="CN hydrolase" evidence="4">
    <location>
        <begin position="29"/>
        <end position="296"/>
    </location>
</feature>
<dbReference type="Pfam" id="PF19018">
    <property type="entry name" value="Vanin_C"/>
    <property type="match status" value="1"/>
</dbReference>
<keyword evidence="2 5" id="KW-0378">Hydrolase</keyword>
<dbReference type="HOGENOM" id="CLU_033209_1_0_1"/>
<comment type="similarity">
    <text evidence="1">Belongs to the carbon-nitrogen hydrolase superfamily. BTD/VNN family.</text>
</comment>
<dbReference type="OMA" id="HLWRHEY"/>
<dbReference type="PANTHER" id="PTHR10609:SF14">
    <property type="entry name" value="BIOTINIDASE"/>
    <property type="match status" value="1"/>
</dbReference>
<dbReference type="OrthoDB" id="10250282at2759"/>
<dbReference type="InterPro" id="IPR036526">
    <property type="entry name" value="C-N_Hydrolase_sf"/>
</dbReference>
<dbReference type="PROSITE" id="PS50263">
    <property type="entry name" value="CN_HYDROLASE"/>
    <property type="match status" value="1"/>
</dbReference>
<proteinExistence type="inferred from homology"/>
<gene>
    <name evidence="5" type="primary">Dvir\GJ16662</name>
    <name evidence="5" type="ORF">Dvir_GJ16662</name>
</gene>
<evidence type="ECO:0000259" key="4">
    <source>
        <dbReference type="PROSITE" id="PS50263"/>
    </source>
</evidence>
<sequence length="572" mass="63551">MYIHVLQLLILATFLAGTSQLSLPTDNTYHAGVVEYPDETGTPRERTTKATNGFVAILESNDTADLDIIVFPEYVLSNLEMATFVPHPSQNITPCYSPDYELFLVELSCATRSRGIYVVINVVEKELCGNNYGSDTLNPCPAAGFRYFNTNIVMDRSGRVVSRYRKSHLWRREYYTRATMRQPELATFETDFGVTFGHFICFDMLFYEPAMQLLLERNVTDIIYPTYWFSELPFLGAVQLQEGWAYANNVNLLAADASQPSGRTSGSGIYAGRAGRLAAVIHEQPTLQLLKAHVPKRMPGGVDGGGVGVVGNIPELPAQVVPGFEPQLITRRYTELATYRDYNVDIFSTQLLEAEFQNVTQRLCHGDFCCSFQLQRRPISSSSSHASYRYRLGVYLGNRTALILVDRSELAVCALFACLDEQLSSCGRIYPKHIDVANRYYFERIRIEGHFPAAARRLIMPSTLDGTMLPLSVPQFNWTESPPAKQLLATRIQLELLLPKNDLLTFGIWANYFTQLPSTHNLNHLQPVAMPAPAGSASNASTVAPGVADAAGGATSISMLCLLLILPLVLQL</sequence>
<dbReference type="InParanoid" id="B4M863"/>
<dbReference type="InterPro" id="IPR003010">
    <property type="entry name" value="C-N_Hydrolase"/>
</dbReference>
<dbReference type="InterPro" id="IPR040154">
    <property type="entry name" value="Biotinidase/VNN"/>
</dbReference>
<dbReference type="PhylomeDB" id="B4M863"/>
<evidence type="ECO:0000313" key="5">
    <source>
        <dbReference type="EMBL" id="EDW62339.1"/>
    </source>
</evidence>
<dbReference type="PANTHER" id="PTHR10609">
    <property type="entry name" value="BIOTINIDASE-RELATED"/>
    <property type="match status" value="1"/>
</dbReference>
<feature type="signal peptide" evidence="3">
    <location>
        <begin position="1"/>
        <end position="20"/>
    </location>
</feature>
<dbReference type="FunCoup" id="B4M863">
    <property type="interactions" value="28"/>
</dbReference>
<dbReference type="Proteomes" id="UP000008792">
    <property type="component" value="Unassembled WGS sequence"/>
</dbReference>
<keyword evidence="6" id="KW-1185">Reference proteome</keyword>
<protein>
    <recommendedName>
        <fullName evidence="4">CN hydrolase domain-containing protein</fullName>
    </recommendedName>
</protein>
<evidence type="ECO:0000256" key="2">
    <source>
        <dbReference type="ARBA" id="ARBA00022801"/>
    </source>
</evidence>
<reference evidence="5 6" key="1">
    <citation type="journal article" date="2007" name="Nature">
        <title>Evolution of genes and genomes on the Drosophila phylogeny.</title>
        <authorList>
            <consortium name="Drosophila 12 Genomes Consortium"/>
            <person name="Clark A.G."/>
            <person name="Eisen M.B."/>
            <person name="Smith D.R."/>
            <person name="Bergman C.M."/>
            <person name="Oliver B."/>
            <person name="Markow T.A."/>
            <person name="Kaufman T.C."/>
            <person name="Kellis M."/>
            <person name="Gelbart W."/>
            <person name="Iyer V.N."/>
            <person name="Pollard D.A."/>
            <person name="Sackton T.B."/>
            <person name="Larracuente A.M."/>
            <person name="Singh N.D."/>
            <person name="Abad J.P."/>
            <person name="Abt D.N."/>
            <person name="Adryan B."/>
            <person name="Aguade M."/>
            <person name="Akashi H."/>
            <person name="Anderson W.W."/>
            <person name="Aquadro C.F."/>
            <person name="Ardell D.H."/>
            <person name="Arguello R."/>
            <person name="Artieri C.G."/>
            <person name="Barbash D.A."/>
            <person name="Barker D."/>
            <person name="Barsanti P."/>
            <person name="Batterham P."/>
            <person name="Batzoglou S."/>
            <person name="Begun D."/>
            <person name="Bhutkar A."/>
            <person name="Blanco E."/>
            <person name="Bosak S.A."/>
            <person name="Bradley R.K."/>
            <person name="Brand A.D."/>
            <person name="Brent M.R."/>
            <person name="Brooks A.N."/>
            <person name="Brown R.H."/>
            <person name="Butlin R.K."/>
            <person name="Caggese C."/>
            <person name="Calvi B.R."/>
            <person name="Bernardo de Carvalho A."/>
            <person name="Caspi A."/>
            <person name="Castrezana S."/>
            <person name="Celniker S.E."/>
            <person name="Chang J.L."/>
            <person name="Chapple C."/>
            <person name="Chatterji S."/>
            <person name="Chinwalla A."/>
            <person name="Civetta A."/>
            <person name="Clifton S.W."/>
            <person name="Comeron J.M."/>
            <person name="Costello J.C."/>
            <person name="Coyne J.A."/>
            <person name="Daub J."/>
            <person name="David R.G."/>
            <person name="Delcher A.L."/>
            <person name="Delehaunty K."/>
            <person name="Do C.B."/>
            <person name="Ebling H."/>
            <person name="Edwards K."/>
            <person name="Eickbush T."/>
            <person name="Evans J.D."/>
            <person name="Filipski A."/>
            <person name="Findeiss S."/>
            <person name="Freyhult E."/>
            <person name="Fulton L."/>
            <person name="Fulton R."/>
            <person name="Garcia A.C."/>
            <person name="Gardiner A."/>
            <person name="Garfield D.A."/>
            <person name="Garvin B.E."/>
            <person name="Gibson G."/>
            <person name="Gilbert D."/>
            <person name="Gnerre S."/>
            <person name="Godfrey J."/>
            <person name="Good R."/>
            <person name="Gotea V."/>
            <person name="Gravely B."/>
            <person name="Greenberg A.J."/>
            <person name="Griffiths-Jones S."/>
            <person name="Gross S."/>
            <person name="Guigo R."/>
            <person name="Gustafson E.A."/>
            <person name="Haerty W."/>
            <person name="Hahn M.W."/>
            <person name="Halligan D.L."/>
            <person name="Halpern A.L."/>
            <person name="Halter G.M."/>
            <person name="Han M.V."/>
            <person name="Heger A."/>
            <person name="Hillier L."/>
            <person name="Hinrichs A.S."/>
            <person name="Holmes I."/>
            <person name="Hoskins R.A."/>
            <person name="Hubisz M.J."/>
            <person name="Hultmark D."/>
            <person name="Huntley M.A."/>
            <person name="Jaffe D.B."/>
            <person name="Jagadeeshan S."/>
            <person name="Jeck W.R."/>
            <person name="Johnson J."/>
            <person name="Jones C.D."/>
            <person name="Jordan W.C."/>
            <person name="Karpen G.H."/>
            <person name="Kataoka E."/>
            <person name="Keightley P.D."/>
            <person name="Kheradpour P."/>
            <person name="Kirkness E.F."/>
            <person name="Koerich L.B."/>
            <person name="Kristiansen K."/>
            <person name="Kudrna D."/>
            <person name="Kulathinal R.J."/>
            <person name="Kumar S."/>
            <person name="Kwok R."/>
            <person name="Lander E."/>
            <person name="Langley C.H."/>
            <person name="Lapoint R."/>
            <person name="Lazzaro B.P."/>
            <person name="Lee S.J."/>
            <person name="Levesque L."/>
            <person name="Li R."/>
            <person name="Lin C.F."/>
            <person name="Lin M.F."/>
            <person name="Lindblad-Toh K."/>
            <person name="Llopart A."/>
            <person name="Long M."/>
            <person name="Low L."/>
            <person name="Lozovsky E."/>
            <person name="Lu J."/>
            <person name="Luo M."/>
            <person name="Machado C.A."/>
            <person name="Makalowski W."/>
            <person name="Marzo M."/>
            <person name="Matsuda M."/>
            <person name="Matzkin L."/>
            <person name="McAllister B."/>
            <person name="McBride C.S."/>
            <person name="McKernan B."/>
            <person name="McKernan K."/>
            <person name="Mendez-Lago M."/>
            <person name="Minx P."/>
            <person name="Mollenhauer M.U."/>
            <person name="Montooth K."/>
            <person name="Mount S.M."/>
            <person name="Mu X."/>
            <person name="Myers E."/>
            <person name="Negre B."/>
            <person name="Newfeld S."/>
            <person name="Nielsen R."/>
            <person name="Noor M.A."/>
            <person name="O'Grady P."/>
            <person name="Pachter L."/>
            <person name="Papaceit M."/>
            <person name="Parisi M.J."/>
            <person name="Parisi M."/>
            <person name="Parts L."/>
            <person name="Pedersen J.S."/>
            <person name="Pesole G."/>
            <person name="Phillippy A.M."/>
            <person name="Ponting C.P."/>
            <person name="Pop M."/>
            <person name="Porcelli D."/>
            <person name="Powell J.R."/>
            <person name="Prohaska S."/>
            <person name="Pruitt K."/>
            <person name="Puig M."/>
            <person name="Quesneville H."/>
            <person name="Ram K.R."/>
            <person name="Rand D."/>
            <person name="Rasmussen M.D."/>
            <person name="Reed L.K."/>
            <person name="Reenan R."/>
            <person name="Reily A."/>
            <person name="Remington K.A."/>
            <person name="Rieger T.T."/>
            <person name="Ritchie M.G."/>
            <person name="Robin C."/>
            <person name="Rogers Y.H."/>
            <person name="Rohde C."/>
            <person name="Rozas J."/>
            <person name="Rubenfield M.J."/>
            <person name="Ruiz A."/>
            <person name="Russo S."/>
            <person name="Salzberg S.L."/>
            <person name="Sanchez-Gracia A."/>
            <person name="Saranga D.J."/>
            <person name="Sato H."/>
            <person name="Schaeffer S.W."/>
            <person name="Schatz M.C."/>
            <person name="Schlenke T."/>
            <person name="Schwartz R."/>
            <person name="Segarra C."/>
            <person name="Singh R.S."/>
            <person name="Sirot L."/>
            <person name="Sirota M."/>
            <person name="Sisneros N.B."/>
            <person name="Smith C.D."/>
            <person name="Smith T.F."/>
            <person name="Spieth J."/>
            <person name="Stage D.E."/>
            <person name="Stark A."/>
            <person name="Stephan W."/>
            <person name="Strausberg R.L."/>
            <person name="Strempel S."/>
            <person name="Sturgill D."/>
            <person name="Sutton G."/>
            <person name="Sutton G.G."/>
            <person name="Tao W."/>
            <person name="Teichmann S."/>
            <person name="Tobari Y.N."/>
            <person name="Tomimura Y."/>
            <person name="Tsolas J.M."/>
            <person name="Valente V.L."/>
            <person name="Venter E."/>
            <person name="Venter J.C."/>
            <person name="Vicario S."/>
            <person name="Vieira F.G."/>
            <person name="Vilella A.J."/>
            <person name="Villasante A."/>
            <person name="Walenz B."/>
            <person name="Wang J."/>
            <person name="Wasserman M."/>
            <person name="Watts T."/>
            <person name="Wilson D."/>
            <person name="Wilson R.K."/>
            <person name="Wing R.A."/>
            <person name="Wolfner M.F."/>
            <person name="Wong A."/>
            <person name="Wong G.K."/>
            <person name="Wu C.I."/>
            <person name="Wu G."/>
            <person name="Yamamoto D."/>
            <person name="Yang H.P."/>
            <person name="Yang S.P."/>
            <person name="Yorke J.A."/>
            <person name="Yoshida K."/>
            <person name="Zdobnov E."/>
            <person name="Zhang P."/>
            <person name="Zhang Y."/>
            <person name="Zimin A.V."/>
            <person name="Baldwin J."/>
            <person name="Abdouelleil A."/>
            <person name="Abdulkadir J."/>
            <person name="Abebe A."/>
            <person name="Abera B."/>
            <person name="Abreu J."/>
            <person name="Acer S.C."/>
            <person name="Aftuck L."/>
            <person name="Alexander A."/>
            <person name="An P."/>
            <person name="Anderson E."/>
            <person name="Anderson S."/>
            <person name="Arachi H."/>
            <person name="Azer M."/>
            <person name="Bachantsang P."/>
            <person name="Barry A."/>
            <person name="Bayul T."/>
            <person name="Berlin A."/>
            <person name="Bessette D."/>
            <person name="Bloom T."/>
            <person name="Blye J."/>
            <person name="Boguslavskiy L."/>
            <person name="Bonnet C."/>
            <person name="Boukhgalter B."/>
            <person name="Bourzgui I."/>
            <person name="Brown A."/>
            <person name="Cahill P."/>
            <person name="Channer S."/>
            <person name="Cheshatsang Y."/>
            <person name="Chuda L."/>
            <person name="Citroen M."/>
            <person name="Collymore A."/>
            <person name="Cooke P."/>
            <person name="Costello M."/>
            <person name="D'Aco K."/>
            <person name="Daza R."/>
            <person name="De Haan G."/>
            <person name="DeGray S."/>
            <person name="DeMaso C."/>
            <person name="Dhargay N."/>
            <person name="Dooley K."/>
            <person name="Dooley E."/>
            <person name="Doricent M."/>
            <person name="Dorje P."/>
            <person name="Dorjee K."/>
            <person name="Dupes A."/>
            <person name="Elong R."/>
            <person name="Falk J."/>
            <person name="Farina A."/>
            <person name="Faro S."/>
            <person name="Ferguson D."/>
            <person name="Fisher S."/>
            <person name="Foley C.D."/>
            <person name="Franke A."/>
            <person name="Friedrich D."/>
            <person name="Gadbois L."/>
            <person name="Gearin G."/>
            <person name="Gearin C.R."/>
            <person name="Giannoukos G."/>
            <person name="Goode T."/>
            <person name="Graham J."/>
            <person name="Grandbois E."/>
            <person name="Grewal S."/>
            <person name="Gyaltsen K."/>
            <person name="Hafez N."/>
            <person name="Hagos B."/>
            <person name="Hall J."/>
            <person name="Henson C."/>
            <person name="Hollinger A."/>
            <person name="Honan T."/>
            <person name="Huard M.D."/>
            <person name="Hughes L."/>
            <person name="Hurhula B."/>
            <person name="Husby M.E."/>
            <person name="Kamat A."/>
            <person name="Kanga B."/>
            <person name="Kashin S."/>
            <person name="Khazanovich D."/>
            <person name="Kisner P."/>
            <person name="Lance K."/>
            <person name="Lara M."/>
            <person name="Lee W."/>
            <person name="Lennon N."/>
            <person name="Letendre F."/>
            <person name="LeVine R."/>
            <person name="Lipovsky A."/>
            <person name="Liu X."/>
            <person name="Liu J."/>
            <person name="Liu S."/>
            <person name="Lokyitsang T."/>
            <person name="Lokyitsang Y."/>
            <person name="Lubonja R."/>
            <person name="Lui A."/>
            <person name="MacDonald P."/>
            <person name="Magnisalis V."/>
            <person name="Maru K."/>
            <person name="Matthews C."/>
            <person name="McCusker W."/>
            <person name="McDonough S."/>
            <person name="Mehta T."/>
            <person name="Meldrim J."/>
            <person name="Meneus L."/>
            <person name="Mihai O."/>
            <person name="Mihalev A."/>
            <person name="Mihova T."/>
            <person name="Mittelman R."/>
            <person name="Mlenga V."/>
            <person name="Montmayeur A."/>
            <person name="Mulrain L."/>
            <person name="Navidi A."/>
            <person name="Naylor J."/>
            <person name="Negash T."/>
            <person name="Nguyen T."/>
            <person name="Nguyen N."/>
            <person name="Nicol R."/>
            <person name="Norbu C."/>
            <person name="Norbu N."/>
            <person name="Novod N."/>
            <person name="O'Neill B."/>
            <person name="Osman S."/>
            <person name="Markiewicz E."/>
            <person name="Oyono O.L."/>
            <person name="Patti C."/>
            <person name="Phunkhang P."/>
            <person name="Pierre F."/>
            <person name="Priest M."/>
            <person name="Raghuraman S."/>
            <person name="Rege F."/>
            <person name="Reyes R."/>
            <person name="Rise C."/>
            <person name="Rogov P."/>
            <person name="Ross K."/>
            <person name="Ryan E."/>
            <person name="Settipalli S."/>
            <person name="Shea T."/>
            <person name="Sherpa N."/>
            <person name="Shi L."/>
            <person name="Shih D."/>
            <person name="Sparrow T."/>
            <person name="Spaulding J."/>
            <person name="Stalker J."/>
            <person name="Stange-Thomann N."/>
            <person name="Stavropoulos S."/>
            <person name="Stone C."/>
            <person name="Strader C."/>
            <person name="Tesfaye S."/>
            <person name="Thomson T."/>
            <person name="Thoulutsang Y."/>
            <person name="Thoulutsang D."/>
            <person name="Topham K."/>
            <person name="Topping I."/>
            <person name="Tsamla T."/>
            <person name="Vassiliev H."/>
            <person name="Vo A."/>
            <person name="Wangchuk T."/>
            <person name="Wangdi T."/>
            <person name="Weiand M."/>
            <person name="Wilkinson J."/>
            <person name="Wilson A."/>
            <person name="Yadav S."/>
            <person name="Young G."/>
            <person name="Yu Q."/>
            <person name="Zembek L."/>
            <person name="Zhong D."/>
            <person name="Zimmer A."/>
            <person name="Zwirko Z."/>
            <person name="Jaffe D.B."/>
            <person name="Alvarez P."/>
            <person name="Brockman W."/>
            <person name="Butler J."/>
            <person name="Chin C."/>
            <person name="Gnerre S."/>
            <person name="Grabherr M."/>
            <person name="Kleber M."/>
            <person name="Mauceli E."/>
            <person name="MacCallum I."/>
        </authorList>
    </citation>
    <scope>NUCLEOTIDE SEQUENCE [LARGE SCALE GENOMIC DNA]</scope>
    <source>
        <strain evidence="6">Tucson 15010-1051.87</strain>
    </source>
</reference>
<dbReference type="GO" id="GO:0016787">
    <property type="term" value="F:hydrolase activity"/>
    <property type="evidence" value="ECO:0007669"/>
    <property type="project" value="UniProtKB-KW"/>
</dbReference>
<organism evidence="5 6">
    <name type="scientific">Drosophila virilis</name>
    <name type="common">Fruit fly</name>
    <dbReference type="NCBI Taxonomy" id="7244"/>
    <lineage>
        <taxon>Eukaryota</taxon>
        <taxon>Metazoa</taxon>
        <taxon>Ecdysozoa</taxon>
        <taxon>Arthropoda</taxon>
        <taxon>Hexapoda</taxon>
        <taxon>Insecta</taxon>
        <taxon>Pterygota</taxon>
        <taxon>Neoptera</taxon>
        <taxon>Endopterygota</taxon>
        <taxon>Diptera</taxon>
        <taxon>Brachycera</taxon>
        <taxon>Muscomorpha</taxon>
        <taxon>Ephydroidea</taxon>
        <taxon>Drosophilidae</taxon>
        <taxon>Drosophila</taxon>
    </lineage>
</organism>